<protein>
    <submittedName>
        <fullName evidence="1">Phospholipid-binding protein MlaC</fullName>
    </submittedName>
</protein>
<gene>
    <name evidence="1" type="ORF">ACFQ3C_12015</name>
</gene>
<dbReference type="Proteomes" id="UP001597151">
    <property type="component" value="Unassembled WGS sequence"/>
</dbReference>
<dbReference type="PANTHER" id="PTHR36573:SF1">
    <property type="entry name" value="INTERMEMBRANE PHOSPHOLIPID TRANSPORT SYSTEM BINDING PROTEIN MLAC"/>
    <property type="match status" value="1"/>
</dbReference>
<dbReference type="Pfam" id="PF05494">
    <property type="entry name" value="MlaC"/>
    <property type="match status" value="1"/>
</dbReference>
<organism evidence="1 2">
    <name type="scientific">Seohaeicola saemankumensis</name>
    <dbReference type="NCBI Taxonomy" id="481181"/>
    <lineage>
        <taxon>Bacteria</taxon>
        <taxon>Pseudomonadati</taxon>
        <taxon>Pseudomonadota</taxon>
        <taxon>Alphaproteobacteria</taxon>
        <taxon>Rhodobacterales</taxon>
        <taxon>Roseobacteraceae</taxon>
        <taxon>Seohaeicola</taxon>
    </lineage>
</organism>
<evidence type="ECO:0000313" key="1">
    <source>
        <dbReference type="EMBL" id="MFD1195398.1"/>
    </source>
</evidence>
<proteinExistence type="predicted"/>
<dbReference type="InterPro" id="IPR042245">
    <property type="entry name" value="Tgt2/MlaC_sf"/>
</dbReference>
<dbReference type="RefSeq" id="WP_380792034.1">
    <property type="nucleotide sequence ID" value="NZ_JBHTKR010000004.1"/>
</dbReference>
<sequence>MKIDVTRRFAIGSLASTVGLAGLGLPAMAMTTERAKTLVDALVADINGVIASGKSEQAMYVEFERIFARYADVPTIASYALGVDARRATPAQMREFTTVFQRYISVKYGRRFREFIGGQIEVQEARAVKSFYEVKSLAILRGQAPFEVTFLVSDRSGKDLFFNLFIEGINMLLTERTEIGAMMDRRGGNIDAMIADLRAAA</sequence>
<dbReference type="PROSITE" id="PS51318">
    <property type="entry name" value="TAT"/>
    <property type="match status" value="1"/>
</dbReference>
<dbReference type="InterPro" id="IPR006311">
    <property type="entry name" value="TAT_signal"/>
</dbReference>
<comment type="caution">
    <text evidence="1">The sequence shown here is derived from an EMBL/GenBank/DDBJ whole genome shotgun (WGS) entry which is preliminary data.</text>
</comment>
<keyword evidence="2" id="KW-1185">Reference proteome</keyword>
<reference evidence="2" key="1">
    <citation type="journal article" date="2019" name="Int. J. Syst. Evol. Microbiol.">
        <title>The Global Catalogue of Microorganisms (GCM) 10K type strain sequencing project: providing services to taxonomists for standard genome sequencing and annotation.</title>
        <authorList>
            <consortium name="The Broad Institute Genomics Platform"/>
            <consortium name="The Broad Institute Genome Sequencing Center for Infectious Disease"/>
            <person name="Wu L."/>
            <person name="Ma J."/>
        </authorList>
    </citation>
    <scope>NUCLEOTIDE SEQUENCE [LARGE SCALE GENOMIC DNA]</scope>
    <source>
        <strain evidence="2">CCUG 55328</strain>
    </source>
</reference>
<dbReference type="InterPro" id="IPR008869">
    <property type="entry name" value="MlaC/ttg2D"/>
</dbReference>
<dbReference type="Gene3D" id="3.10.450.710">
    <property type="entry name" value="Tgt2/MlaC"/>
    <property type="match status" value="1"/>
</dbReference>
<dbReference type="EMBL" id="JBHTKR010000004">
    <property type="protein sequence ID" value="MFD1195398.1"/>
    <property type="molecule type" value="Genomic_DNA"/>
</dbReference>
<name>A0ABW3TEG6_9RHOB</name>
<accession>A0ABW3TEG6</accession>
<evidence type="ECO:0000313" key="2">
    <source>
        <dbReference type="Proteomes" id="UP001597151"/>
    </source>
</evidence>
<dbReference type="PANTHER" id="PTHR36573">
    <property type="entry name" value="INTERMEMBRANE PHOSPHOLIPID TRANSPORT SYSTEM BINDING PROTEIN MLAC"/>
    <property type="match status" value="1"/>
</dbReference>